<keyword evidence="3" id="KW-0539">Nucleus</keyword>
<dbReference type="Proteomes" id="UP001412067">
    <property type="component" value="Unassembled WGS sequence"/>
</dbReference>
<dbReference type="SUPFAM" id="SSF46785">
    <property type="entry name" value="Winged helix' DNA-binding domain"/>
    <property type="match status" value="1"/>
</dbReference>
<reference evidence="7 8" key="1">
    <citation type="journal article" date="2022" name="Nat. Plants">
        <title>Genomes of leafy and leafless Platanthera orchids illuminate the evolution of mycoheterotrophy.</title>
        <authorList>
            <person name="Li M.H."/>
            <person name="Liu K.W."/>
            <person name="Li Z."/>
            <person name="Lu H.C."/>
            <person name="Ye Q.L."/>
            <person name="Zhang D."/>
            <person name="Wang J.Y."/>
            <person name="Li Y.F."/>
            <person name="Zhong Z.M."/>
            <person name="Liu X."/>
            <person name="Yu X."/>
            <person name="Liu D.K."/>
            <person name="Tu X.D."/>
            <person name="Liu B."/>
            <person name="Hao Y."/>
            <person name="Liao X.Y."/>
            <person name="Jiang Y.T."/>
            <person name="Sun W.H."/>
            <person name="Chen J."/>
            <person name="Chen Y.Q."/>
            <person name="Ai Y."/>
            <person name="Zhai J.W."/>
            <person name="Wu S.S."/>
            <person name="Zhou Z."/>
            <person name="Hsiao Y.Y."/>
            <person name="Wu W.L."/>
            <person name="Chen Y.Y."/>
            <person name="Lin Y.F."/>
            <person name="Hsu J.L."/>
            <person name="Li C.Y."/>
            <person name="Wang Z.W."/>
            <person name="Zhao X."/>
            <person name="Zhong W.Y."/>
            <person name="Ma X.K."/>
            <person name="Ma L."/>
            <person name="Huang J."/>
            <person name="Chen G.Z."/>
            <person name="Huang M.Z."/>
            <person name="Huang L."/>
            <person name="Peng D.H."/>
            <person name="Luo Y.B."/>
            <person name="Zou S.Q."/>
            <person name="Chen S.P."/>
            <person name="Lan S."/>
            <person name="Tsai W.C."/>
            <person name="Van de Peer Y."/>
            <person name="Liu Z.J."/>
        </authorList>
    </citation>
    <scope>NUCLEOTIDE SEQUENCE [LARGE SCALE GENOMIC DNA]</scope>
    <source>
        <strain evidence="7">Lor288</strain>
    </source>
</reference>
<dbReference type="InterPro" id="IPR036390">
    <property type="entry name" value="WH_DNA-bd_sf"/>
</dbReference>
<feature type="domain" description="Rad21/Rec8-like protein N-terminal" evidence="6">
    <location>
        <begin position="1"/>
        <end position="92"/>
    </location>
</feature>
<proteinExistence type="inferred from homology"/>
<feature type="compositionally biased region" description="Basic and acidic residues" evidence="4">
    <location>
        <begin position="278"/>
        <end position="299"/>
    </location>
</feature>
<evidence type="ECO:0000313" key="7">
    <source>
        <dbReference type="EMBL" id="KAK8943516.1"/>
    </source>
</evidence>
<gene>
    <name evidence="7" type="primary">SYN2</name>
    <name evidence="7" type="ORF">KSP40_PGU000874</name>
</gene>
<dbReference type="PANTHER" id="PTHR12585">
    <property type="entry name" value="SCC1 / RAD21 FAMILY MEMBER"/>
    <property type="match status" value="1"/>
</dbReference>
<evidence type="ECO:0000256" key="4">
    <source>
        <dbReference type="SAM" id="MobiDB-lite"/>
    </source>
</evidence>
<dbReference type="InterPro" id="IPR023093">
    <property type="entry name" value="ScpA-like_C"/>
</dbReference>
<sequence>MFYSHSLLSRKGPLGTIWIAAYCFKKLKRGDITTTDISSTVDKIMPEIQISHRVLAQLLLGIVKIFSKKVDFLYVECNETLIQITKYLPPTQGIGQYSASARPKKGIKQTKEEAFDVGRIASPMMNEDLDQQVETIRASHPRVTVTLPERFELDSFDLGFLDDRNVDKSHQLSPPRDVWKEDKSSSPSYLVEGSCNEVNAHSGYNPQCFTPLADVLPSGMMDVDLELNELHNSNNFANVQKSFEELQRSLDFENRECLPGSASLFILHDEISESHMPLDHEQTVPSVEEKLPAAEEPRNLRKRKKLQWEEPSGSGKDNLTSKKHSIPSTSDREKTNISGPASPKSMLATSAIQESSRALRKMKRNHVGSIILSNEIMRQSLHDTCDLVCKRRKLPHTDLDIWKFRRFSNPCELFTESLIPFPFRELKKLPPKKCTDGLIDPNNVDDVIPHKFPEAEAETEVLMQKLNEKPESPPVESTAGHIDPSNTVETMPNVEAEPDVLMQTLETPCLSPPKSLDVFDNTSENISKAFTSPEPSDNQFDLMELGSHGDDTNTHEQYNGWSSRTRAAAQYLNSRFLKLRDQNEREILSLAQILEGRMRTKCAQFFYETLTLKTFGCIDVRQDLPYGDVSIAATSALESLGTVTKMDAEEPLDAWIRLRVSSLQANGPILPHSVVSFEHRSRWSLRELNWNEKADMARSNFLLHVSHFFILPVYSCGNSGFDGGLLR</sequence>
<feature type="domain" description="Rad21/Rec8-like protein C-terminal eukaryotic" evidence="5">
    <location>
        <begin position="584"/>
        <end position="635"/>
    </location>
</feature>
<dbReference type="PANTHER" id="PTHR12585:SF73">
    <property type="entry name" value="SISTER CHROMATID COHESION 1 PROTEIN 2"/>
    <property type="match status" value="1"/>
</dbReference>
<name>A0ABR2LLC6_9ASPA</name>
<dbReference type="Pfam" id="PF04824">
    <property type="entry name" value="Rad21_Rec8"/>
    <property type="match status" value="1"/>
</dbReference>
<dbReference type="Gene3D" id="1.10.10.580">
    <property type="entry name" value="Structural maintenance of chromosome 1. Chain E"/>
    <property type="match status" value="1"/>
</dbReference>
<protein>
    <submittedName>
        <fullName evidence="7">Sister chromatid cohesion 1 protein 2</fullName>
    </submittedName>
</protein>
<feature type="compositionally biased region" description="Polar residues" evidence="4">
    <location>
        <begin position="347"/>
        <end position="356"/>
    </location>
</feature>
<evidence type="ECO:0000256" key="2">
    <source>
        <dbReference type="ARBA" id="ARBA00009870"/>
    </source>
</evidence>
<dbReference type="InterPro" id="IPR006909">
    <property type="entry name" value="Rad21/Rec8_C_eu"/>
</dbReference>
<dbReference type="InterPro" id="IPR006910">
    <property type="entry name" value="Rad21_Rec8_N"/>
</dbReference>
<comment type="subcellular location">
    <subcellularLocation>
        <location evidence="1">Nucleus</location>
    </subcellularLocation>
</comment>
<accession>A0ABR2LLC6</accession>
<keyword evidence="8" id="KW-1185">Reference proteome</keyword>
<evidence type="ECO:0000259" key="5">
    <source>
        <dbReference type="Pfam" id="PF04824"/>
    </source>
</evidence>
<comment type="similarity">
    <text evidence="2">Belongs to the rad21 family.</text>
</comment>
<dbReference type="EMBL" id="JBBWWR010000018">
    <property type="protein sequence ID" value="KAK8943516.1"/>
    <property type="molecule type" value="Genomic_DNA"/>
</dbReference>
<evidence type="ECO:0000313" key="8">
    <source>
        <dbReference type="Proteomes" id="UP001412067"/>
    </source>
</evidence>
<evidence type="ECO:0000256" key="1">
    <source>
        <dbReference type="ARBA" id="ARBA00004123"/>
    </source>
</evidence>
<evidence type="ECO:0000256" key="3">
    <source>
        <dbReference type="ARBA" id="ARBA00023242"/>
    </source>
</evidence>
<dbReference type="Pfam" id="PF04825">
    <property type="entry name" value="Rad21_Rec8_N"/>
    <property type="match status" value="1"/>
</dbReference>
<organism evidence="7 8">
    <name type="scientific">Platanthera guangdongensis</name>
    <dbReference type="NCBI Taxonomy" id="2320717"/>
    <lineage>
        <taxon>Eukaryota</taxon>
        <taxon>Viridiplantae</taxon>
        <taxon>Streptophyta</taxon>
        <taxon>Embryophyta</taxon>
        <taxon>Tracheophyta</taxon>
        <taxon>Spermatophyta</taxon>
        <taxon>Magnoliopsida</taxon>
        <taxon>Liliopsida</taxon>
        <taxon>Asparagales</taxon>
        <taxon>Orchidaceae</taxon>
        <taxon>Orchidoideae</taxon>
        <taxon>Orchideae</taxon>
        <taxon>Orchidinae</taxon>
        <taxon>Platanthera</taxon>
    </lineage>
</organism>
<dbReference type="InterPro" id="IPR039781">
    <property type="entry name" value="Rad21/Rec8-like"/>
</dbReference>
<evidence type="ECO:0000259" key="6">
    <source>
        <dbReference type="Pfam" id="PF04825"/>
    </source>
</evidence>
<dbReference type="CDD" id="cd21793">
    <property type="entry name" value="Rad21_Rec8_M_AtSYN1-like"/>
    <property type="match status" value="1"/>
</dbReference>
<feature type="region of interest" description="Disordered" evidence="4">
    <location>
        <begin position="278"/>
        <end position="357"/>
    </location>
</feature>
<comment type="caution">
    <text evidence="7">The sequence shown here is derived from an EMBL/GenBank/DDBJ whole genome shotgun (WGS) entry which is preliminary data.</text>
</comment>